<sequence length="362" mass="40301">MIGPTSALADERVDTNNPGTGPSLGSAHPRDSTYYFEDGNTVLLVGGVLFKVQLSLLAPDLKPGNYNHDRCIRRLLGDTNASTTERGTSDNDAMLVPGVSARQFRHLLLALFGRPGDLEYTALLTDAHYSRHSQASFMRYLDISILAERLGMDILETWAHSQLKYFFKSTSWALEHMWEEGLLLQITRAFKTPAVKHTDTVDGIQILLCSILNYSSSREPTPPYLEICITWYKETAFSGISGTVFGWIFAFILSLGHRSSIWADKLSRDERLVLYSAQAELTEYNKGTPFQNPGLSESVAQNAFLTANPHGTRAMEGWGHWTLQQPWKIFVKSYASGTTDKCLPKRLAPPLGHVVRGAGKRC</sequence>
<proteinExistence type="predicted"/>
<feature type="region of interest" description="Disordered" evidence="1">
    <location>
        <begin position="1"/>
        <end position="29"/>
    </location>
</feature>
<evidence type="ECO:0000256" key="1">
    <source>
        <dbReference type="SAM" id="MobiDB-lite"/>
    </source>
</evidence>
<dbReference type="Proteomes" id="UP000383932">
    <property type="component" value="Unassembled WGS sequence"/>
</dbReference>
<evidence type="ECO:0008006" key="4">
    <source>
        <dbReference type="Google" id="ProtNLM"/>
    </source>
</evidence>
<dbReference type="OrthoDB" id="8117402at2759"/>
<dbReference type="AlphaFoldDB" id="A0A5N5QEJ2"/>
<protein>
    <recommendedName>
        <fullName evidence="4">BTB domain-containing protein</fullName>
    </recommendedName>
</protein>
<organism evidence="2 3">
    <name type="scientific">Ceratobasidium theobromae</name>
    <dbReference type="NCBI Taxonomy" id="1582974"/>
    <lineage>
        <taxon>Eukaryota</taxon>
        <taxon>Fungi</taxon>
        <taxon>Dikarya</taxon>
        <taxon>Basidiomycota</taxon>
        <taxon>Agaricomycotina</taxon>
        <taxon>Agaricomycetes</taxon>
        <taxon>Cantharellales</taxon>
        <taxon>Ceratobasidiaceae</taxon>
        <taxon>Ceratobasidium</taxon>
    </lineage>
</organism>
<evidence type="ECO:0000313" key="2">
    <source>
        <dbReference type="EMBL" id="KAB5589866.1"/>
    </source>
</evidence>
<evidence type="ECO:0000313" key="3">
    <source>
        <dbReference type="Proteomes" id="UP000383932"/>
    </source>
</evidence>
<accession>A0A5N5QEJ2</accession>
<comment type="caution">
    <text evidence="2">The sequence shown here is derived from an EMBL/GenBank/DDBJ whole genome shotgun (WGS) entry which is preliminary data.</text>
</comment>
<keyword evidence="3" id="KW-1185">Reference proteome</keyword>
<dbReference type="EMBL" id="SSOP01000221">
    <property type="protein sequence ID" value="KAB5589866.1"/>
    <property type="molecule type" value="Genomic_DNA"/>
</dbReference>
<gene>
    <name evidence="2" type="ORF">CTheo_6686</name>
</gene>
<reference evidence="2 3" key="1">
    <citation type="journal article" date="2019" name="Fungal Biol. Biotechnol.">
        <title>Draft genome sequence of fastidious pathogen Ceratobasidium theobromae, which causes vascular-streak dieback in Theobroma cacao.</title>
        <authorList>
            <person name="Ali S.S."/>
            <person name="Asman A."/>
            <person name="Shao J."/>
            <person name="Firmansyah A.P."/>
            <person name="Susilo A.W."/>
            <person name="Rosmana A."/>
            <person name="McMahon P."/>
            <person name="Junaid M."/>
            <person name="Guest D."/>
            <person name="Kheng T.Y."/>
            <person name="Meinhardt L.W."/>
            <person name="Bailey B.A."/>
        </authorList>
    </citation>
    <scope>NUCLEOTIDE SEQUENCE [LARGE SCALE GENOMIC DNA]</scope>
    <source>
        <strain evidence="2 3">CT2</strain>
    </source>
</reference>
<name>A0A5N5QEJ2_9AGAM</name>